<dbReference type="EMBL" id="VORV01000025">
    <property type="protein sequence ID" value="TXD75471.1"/>
    <property type="molecule type" value="Genomic_DNA"/>
</dbReference>
<proteinExistence type="predicted"/>
<evidence type="ECO:0000259" key="1">
    <source>
        <dbReference type="Pfam" id="PF00534"/>
    </source>
</evidence>
<feature type="domain" description="Glycosyltransferase subfamily 4-like N-terminal" evidence="2">
    <location>
        <begin position="14"/>
        <end position="178"/>
    </location>
</feature>
<evidence type="ECO:0000313" key="4">
    <source>
        <dbReference type="EMBL" id="TXD75471.1"/>
    </source>
</evidence>
<dbReference type="InterPro" id="IPR001296">
    <property type="entry name" value="Glyco_trans_1"/>
</dbReference>
<dbReference type="Proteomes" id="UP000321927">
    <property type="component" value="Unassembled WGS sequence"/>
</dbReference>
<dbReference type="InterPro" id="IPR050194">
    <property type="entry name" value="Glycosyltransferase_grp1"/>
</dbReference>
<dbReference type="PANTHER" id="PTHR45947">
    <property type="entry name" value="SULFOQUINOVOSYL TRANSFERASE SQD2"/>
    <property type="match status" value="1"/>
</dbReference>
<name>A0A2W7R6Q2_9BACT</name>
<dbReference type="CDD" id="cd03801">
    <property type="entry name" value="GT4_PimA-like"/>
    <property type="match status" value="1"/>
</dbReference>
<accession>A0A2W7R6Q2</accession>
<evidence type="ECO:0000313" key="5">
    <source>
        <dbReference type="Proteomes" id="UP000249115"/>
    </source>
</evidence>
<dbReference type="SUPFAM" id="SSF53756">
    <property type="entry name" value="UDP-Glycosyltransferase/glycogen phosphorylase"/>
    <property type="match status" value="1"/>
</dbReference>
<dbReference type="EMBL" id="QKZU01000027">
    <property type="protein sequence ID" value="PZX49809.1"/>
    <property type="molecule type" value="Genomic_DNA"/>
</dbReference>
<evidence type="ECO:0000259" key="2">
    <source>
        <dbReference type="Pfam" id="PF13439"/>
    </source>
</evidence>
<dbReference type="OrthoDB" id="7560678at2"/>
<keyword evidence="6" id="KW-1185">Reference proteome</keyword>
<reference evidence="3 5" key="1">
    <citation type="submission" date="2018-06" db="EMBL/GenBank/DDBJ databases">
        <title>Genomic Encyclopedia of Archaeal and Bacterial Type Strains, Phase II (KMG-II): from individual species to whole genera.</title>
        <authorList>
            <person name="Goeker M."/>
        </authorList>
    </citation>
    <scope>NUCLEOTIDE SEQUENCE [LARGE SCALE GENOMIC DNA]</scope>
    <source>
        <strain evidence="3 5">DSM 22686</strain>
    </source>
</reference>
<dbReference type="AlphaFoldDB" id="A0A2W7R6Q2"/>
<organism evidence="3 5">
    <name type="scientific">Algoriphagus ratkowskyi</name>
    <dbReference type="NCBI Taxonomy" id="57028"/>
    <lineage>
        <taxon>Bacteria</taxon>
        <taxon>Pseudomonadati</taxon>
        <taxon>Bacteroidota</taxon>
        <taxon>Cytophagia</taxon>
        <taxon>Cytophagales</taxon>
        <taxon>Cyclobacteriaceae</taxon>
        <taxon>Algoriphagus</taxon>
    </lineage>
</organism>
<dbReference type="Proteomes" id="UP000249115">
    <property type="component" value="Unassembled WGS sequence"/>
</dbReference>
<evidence type="ECO:0000313" key="6">
    <source>
        <dbReference type="Proteomes" id="UP000321927"/>
    </source>
</evidence>
<keyword evidence="3" id="KW-0808">Transferase</keyword>
<gene>
    <name evidence="4" type="ORF">ESW18_20290</name>
    <name evidence="3" type="ORF">LV84_04201</name>
</gene>
<dbReference type="Pfam" id="PF13439">
    <property type="entry name" value="Glyco_transf_4"/>
    <property type="match status" value="1"/>
</dbReference>
<feature type="domain" description="Glycosyl transferase family 1" evidence="1">
    <location>
        <begin position="187"/>
        <end position="351"/>
    </location>
</feature>
<dbReference type="InterPro" id="IPR028098">
    <property type="entry name" value="Glyco_trans_4-like_N"/>
</dbReference>
<sequence length="377" mass="42364">MRILFLDTEPILRGAQVFISELSYFIAKLGHEVKVVYLYQDSLKESSVHMPAMNCDNLDGIKNSFSERALGLDSRLIINLVDVVNRFNPEIVLCNGSSTLKYAVAAKHFVKSKPCWIARWIDDAVFWNPGLVSKLIYKNLIMSQFDACIGVSKASLESMIQHYDFKKPSRVIHRVFDPMKFQHALSREEARRSLGFEEKDEILLFLGNLTPQKRPDRFIEIVQKLAKTRPNIKAIIVGDGTLGVSIKSQISNLKSKIFFYGYQQDVSPYLSAADILVLTSDTEGLPGVVLEAAYFAVPTVATEVGGIAECLIDGETGLLVPDRSVDAFCHKIETLLADPIFRTHLGTNAKKFTSQHFRMDQVAQQYLGFLQQIINQP</sequence>
<dbReference type="GO" id="GO:0016757">
    <property type="term" value="F:glycosyltransferase activity"/>
    <property type="evidence" value="ECO:0007669"/>
    <property type="project" value="InterPro"/>
</dbReference>
<dbReference type="RefSeq" id="WP_086503360.1">
    <property type="nucleotide sequence ID" value="NZ_MSSV01000036.1"/>
</dbReference>
<comment type="caution">
    <text evidence="3">The sequence shown here is derived from an EMBL/GenBank/DDBJ whole genome shotgun (WGS) entry which is preliminary data.</text>
</comment>
<reference evidence="4 6" key="2">
    <citation type="submission" date="2019-08" db="EMBL/GenBank/DDBJ databases">
        <title>Genome of Algoriphagus ratkowskyi IC026.</title>
        <authorList>
            <person name="Bowman J.P."/>
        </authorList>
    </citation>
    <scope>NUCLEOTIDE SEQUENCE [LARGE SCALE GENOMIC DNA]</scope>
    <source>
        <strain evidence="4 6">IC026</strain>
    </source>
</reference>
<protein>
    <submittedName>
        <fullName evidence="4">Glycosyltransferase family 4 protein</fullName>
    </submittedName>
    <submittedName>
        <fullName evidence="3">Glycosyltransferase involved in cell wall biosynthesis</fullName>
    </submittedName>
</protein>
<evidence type="ECO:0000313" key="3">
    <source>
        <dbReference type="EMBL" id="PZX49809.1"/>
    </source>
</evidence>
<dbReference type="PANTHER" id="PTHR45947:SF3">
    <property type="entry name" value="SULFOQUINOVOSYL TRANSFERASE SQD2"/>
    <property type="match status" value="1"/>
</dbReference>
<dbReference type="Gene3D" id="3.40.50.2000">
    <property type="entry name" value="Glycogen Phosphorylase B"/>
    <property type="match status" value="2"/>
</dbReference>
<dbReference type="Pfam" id="PF00534">
    <property type="entry name" value="Glycos_transf_1"/>
    <property type="match status" value="1"/>
</dbReference>